<comment type="similarity">
    <text evidence="2">Belongs to the NlpA lipoprotein family.</text>
</comment>
<evidence type="ECO:0000313" key="8">
    <source>
        <dbReference type="EMBL" id="PEH42539.1"/>
    </source>
</evidence>
<reference evidence="9" key="1">
    <citation type="submission" date="2017-09" db="EMBL/GenBank/DDBJ databases">
        <title>FDA dAtabase for Regulatory Grade micrObial Sequences (FDA-ARGOS): Supporting development and validation of Infectious Disease Dx tests.</title>
        <authorList>
            <person name="Minogue T."/>
            <person name="Wolcott M."/>
            <person name="Wasieloski L."/>
            <person name="Aguilar W."/>
            <person name="Moore D."/>
            <person name="Tallon L."/>
            <person name="Sadzewicz L."/>
            <person name="Ott S."/>
            <person name="Zhao X."/>
            <person name="Nagaraj S."/>
            <person name="Vavikolanu K."/>
            <person name="Aluvathingal J."/>
            <person name="Nadendla S."/>
            <person name="Sichtig H."/>
        </authorList>
    </citation>
    <scope>NUCLEOTIDE SEQUENCE [LARGE SCALE GENOMIC DNA]</scope>
    <source>
        <strain evidence="9">FDAARGOS_390</strain>
    </source>
</reference>
<keyword evidence="3 7" id="KW-0732">Signal</keyword>
<evidence type="ECO:0000256" key="6">
    <source>
        <dbReference type="ARBA" id="ARBA00023288"/>
    </source>
</evidence>
<dbReference type="Pfam" id="PF03180">
    <property type="entry name" value="Lipoprotein_9"/>
    <property type="match status" value="1"/>
</dbReference>
<dbReference type="GO" id="GO:0016020">
    <property type="term" value="C:membrane"/>
    <property type="evidence" value="ECO:0007669"/>
    <property type="project" value="UniProtKB-SubCell"/>
</dbReference>
<keyword evidence="4" id="KW-0472">Membrane</keyword>
<evidence type="ECO:0000256" key="3">
    <source>
        <dbReference type="ARBA" id="ARBA00022729"/>
    </source>
</evidence>
<comment type="caution">
    <text evidence="8">The sequence shown here is derived from an EMBL/GenBank/DDBJ whole genome shotgun (WGS) entry which is preliminary data.</text>
</comment>
<evidence type="ECO:0000256" key="4">
    <source>
        <dbReference type="ARBA" id="ARBA00023136"/>
    </source>
</evidence>
<feature type="chain" id="PRO_5012789358" evidence="7">
    <location>
        <begin position="29"/>
        <end position="287"/>
    </location>
</feature>
<evidence type="ECO:0000256" key="2">
    <source>
        <dbReference type="ARBA" id="ARBA00008973"/>
    </source>
</evidence>
<keyword evidence="5" id="KW-0564">Palmitate</keyword>
<protein>
    <submittedName>
        <fullName evidence="8">Metal ABC transporter substrate-binding protein</fullName>
    </submittedName>
</protein>
<evidence type="ECO:0000313" key="9">
    <source>
        <dbReference type="Proteomes" id="UP000220629"/>
    </source>
</evidence>
<organism evidence="8 9">
    <name type="scientific">Burkholderia gladioli</name>
    <name type="common">Pseudomonas marginata</name>
    <name type="synonym">Phytomonas marginata</name>
    <dbReference type="NCBI Taxonomy" id="28095"/>
    <lineage>
        <taxon>Bacteria</taxon>
        <taxon>Pseudomonadati</taxon>
        <taxon>Pseudomonadota</taxon>
        <taxon>Betaproteobacteria</taxon>
        <taxon>Burkholderiales</taxon>
        <taxon>Burkholderiaceae</taxon>
        <taxon>Burkholderia</taxon>
    </lineage>
</organism>
<dbReference type="Gene3D" id="3.40.190.10">
    <property type="entry name" value="Periplasmic binding protein-like II"/>
    <property type="match status" value="2"/>
</dbReference>
<proteinExistence type="inferred from homology"/>
<gene>
    <name evidence="8" type="ORF">CRM94_10480</name>
</gene>
<evidence type="ECO:0000256" key="1">
    <source>
        <dbReference type="ARBA" id="ARBA00004635"/>
    </source>
</evidence>
<sequence>MSGLDKPASRRRMAARVLGIALCCGWSAAWSLPPVPAVASATHGATRSAAPLRIGVTPGPHAEIAEEVRRIAAARGLAIEVRRFDDPARIDAALAAGRLDAASFEDARQLAATRRAHGYALSSVATTVSLPLALYSRRLQGLSQLRPGATVAIPADRRGASRALVLLQNENLLRLREAAGLDATRRDVLGNRLGLRLVERPAGELYAALDHADLVAMDRETAQRAGLQPGRDSIGTEDARSPYASVLTIRDADRGQPWVGELVAAYHAEPLAHFLLVRYQDSVRRPW</sequence>
<accession>A0A2A7SGJ7</accession>
<dbReference type="Proteomes" id="UP000220629">
    <property type="component" value="Unassembled WGS sequence"/>
</dbReference>
<feature type="signal peptide" evidence="7">
    <location>
        <begin position="1"/>
        <end position="28"/>
    </location>
</feature>
<dbReference type="PANTHER" id="PTHR30429">
    <property type="entry name" value="D-METHIONINE-BINDING LIPOPROTEIN METQ"/>
    <property type="match status" value="1"/>
</dbReference>
<evidence type="ECO:0000256" key="5">
    <source>
        <dbReference type="ARBA" id="ARBA00023139"/>
    </source>
</evidence>
<dbReference type="PROSITE" id="PS50890">
    <property type="entry name" value="PUA"/>
    <property type="match status" value="1"/>
</dbReference>
<name>A0A2A7SGJ7_BURGA</name>
<dbReference type="SUPFAM" id="SSF53850">
    <property type="entry name" value="Periplasmic binding protein-like II"/>
    <property type="match status" value="1"/>
</dbReference>
<dbReference type="InterPro" id="IPR004872">
    <property type="entry name" value="Lipoprotein_NlpA"/>
</dbReference>
<dbReference type="AlphaFoldDB" id="A0A2A7SGJ7"/>
<dbReference type="CDD" id="cd13598">
    <property type="entry name" value="PBP2_lipoprotein_IlpA_like"/>
    <property type="match status" value="1"/>
</dbReference>
<dbReference type="EMBL" id="PDDY01000001">
    <property type="protein sequence ID" value="PEH42539.1"/>
    <property type="molecule type" value="Genomic_DNA"/>
</dbReference>
<evidence type="ECO:0000256" key="7">
    <source>
        <dbReference type="SAM" id="SignalP"/>
    </source>
</evidence>
<comment type="subcellular location">
    <subcellularLocation>
        <location evidence="1">Membrane</location>
        <topology evidence="1">Lipid-anchor</topology>
    </subcellularLocation>
</comment>
<dbReference type="PANTHER" id="PTHR30429:SF1">
    <property type="entry name" value="D-METHIONINE-BINDING LIPOPROTEIN METQ-RELATED"/>
    <property type="match status" value="1"/>
</dbReference>
<keyword evidence="6" id="KW-0449">Lipoprotein</keyword>